<evidence type="ECO:0000256" key="8">
    <source>
        <dbReference type="ARBA" id="ARBA00022842"/>
    </source>
</evidence>
<feature type="binding site" evidence="12">
    <location>
        <position position="225"/>
    </location>
    <ligand>
        <name>Mg(2+)</name>
        <dbReference type="ChEBI" id="CHEBI:18420"/>
        <label>1</label>
    </ligand>
</feature>
<evidence type="ECO:0000256" key="6">
    <source>
        <dbReference type="ARBA" id="ARBA00022490"/>
    </source>
</evidence>
<feature type="active site" description="Nucleophile" evidence="10">
    <location>
        <position position="14"/>
    </location>
</feature>
<dbReference type="InterPro" id="IPR005002">
    <property type="entry name" value="PMM"/>
</dbReference>
<evidence type="ECO:0000256" key="2">
    <source>
        <dbReference type="ARBA" id="ARBA00004699"/>
    </source>
</evidence>
<evidence type="ECO:0000256" key="5">
    <source>
        <dbReference type="ARBA" id="ARBA00012730"/>
    </source>
</evidence>
<evidence type="ECO:0000256" key="4">
    <source>
        <dbReference type="ARBA" id="ARBA00011738"/>
    </source>
</evidence>
<name>A0A1G2CJP4_9BACT</name>
<proteinExistence type="inferred from homology"/>
<keyword evidence="9" id="KW-0413">Isomerase</keyword>
<dbReference type="GO" id="GO:0005829">
    <property type="term" value="C:cytosol"/>
    <property type="evidence" value="ECO:0007669"/>
    <property type="project" value="TreeGrafter"/>
</dbReference>
<keyword evidence="6" id="KW-0963">Cytoplasm</keyword>
<dbReference type="PANTHER" id="PTHR10466:SF0">
    <property type="entry name" value="PHOSPHOMANNOMUTASE"/>
    <property type="match status" value="1"/>
</dbReference>
<dbReference type="UniPathway" id="UPA00126">
    <property type="reaction ID" value="UER00424"/>
</dbReference>
<feature type="binding site" evidence="11">
    <location>
        <position position="192"/>
    </location>
    <ligand>
        <name>alpha-D-mannose 1-phosphate</name>
        <dbReference type="ChEBI" id="CHEBI:58409"/>
    </ligand>
</feature>
<dbReference type="GO" id="GO:0004615">
    <property type="term" value="F:phosphomannomutase activity"/>
    <property type="evidence" value="ECO:0007669"/>
    <property type="project" value="UniProtKB-EC"/>
</dbReference>
<feature type="binding site" evidence="11">
    <location>
        <position position="194"/>
    </location>
    <ligand>
        <name>alpha-D-mannose 1-phosphate</name>
        <dbReference type="ChEBI" id="CHEBI:58409"/>
    </ligand>
</feature>
<dbReference type="Gene3D" id="3.30.1240.20">
    <property type="match status" value="1"/>
</dbReference>
<dbReference type="STRING" id="1798652.A3A43_03215"/>
<accession>A0A1G2CJP4</accession>
<dbReference type="AlphaFoldDB" id="A0A1G2CJP4"/>
<comment type="caution">
    <text evidence="13">The sequence shown here is derived from an EMBL/GenBank/DDBJ whole genome shotgun (WGS) entry which is preliminary data.</text>
</comment>
<feature type="active site" description="Proton donor/acceptor" evidence="10">
    <location>
        <position position="16"/>
    </location>
</feature>
<comment type="similarity">
    <text evidence="3">Belongs to the eukaryotic PMM family.</text>
</comment>
<dbReference type="EC" id="5.4.2.8" evidence="5"/>
<dbReference type="Proteomes" id="UP000178495">
    <property type="component" value="Unassembled WGS sequence"/>
</dbReference>
<dbReference type="GO" id="GO:0006487">
    <property type="term" value="P:protein N-linked glycosylation"/>
    <property type="evidence" value="ECO:0007669"/>
    <property type="project" value="TreeGrafter"/>
</dbReference>
<keyword evidence="8 12" id="KW-0460">Magnesium</keyword>
<protein>
    <recommendedName>
        <fullName evidence="5">phosphomannomutase</fullName>
        <ecNumber evidence="5">5.4.2.8</ecNumber>
    </recommendedName>
</protein>
<dbReference type="PANTHER" id="PTHR10466">
    <property type="entry name" value="PHOSPHOMANNOMUTASE"/>
    <property type="match status" value="1"/>
</dbReference>
<dbReference type="Gene3D" id="3.40.50.1000">
    <property type="entry name" value="HAD superfamily/HAD-like"/>
    <property type="match status" value="1"/>
</dbReference>
<sequence>MPARFRDKTLIVFDLDGTLTETKSNMDRETARLLCGLLRDKRVAVIGGGAYQQFRAQFLAHLPCPKERFKNLFLFPTTSTSFYRYARGWRKVYAKRFSPREKRAIKHAFRAALREIRYVPPRKTYGKVIEDRGAQITFSALGQDVVKILGEKKGVALKTQWKKQHAALKLKLAQTLQKRLPGFEVRASGFTSIDVTHKGIDKAYGIREIEKHLRIPRRKMLFVGDALFPGGNDYAARRTGVTCVSVSGPKQTKKLVRSLL</sequence>
<evidence type="ECO:0000313" key="13">
    <source>
        <dbReference type="EMBL" id="OGZ00638.1"/>
    </source>
</evidence>
<organism evidence="13 14">
    <name type="scientific">Candidatus Liptonbacteria bacterium RIFCSPLOWO2_01_FULL_56_20</name>
    <dbReference type="NCBI Taxonomy" id="1798652"/>
    <lineage>
        <taxon>Bacteria</taxon>
        <taxon>Candidatus Liptoniibacteriota</taxon>
    </lineage>
</organism>
<evidence type="ECO:0000313" key="14">
    <source>
        <dbReference type="Proteomes" id="UP000178495"/>
    </source>
</evidence>
<evidence type="ECO:0000256" key="3">
    <source>
        <dbReference type="ARBA" id="ARBA00009736"/>
    </source>
</evidence>
<dbReference type="EMBL" id="MHLC01000030">
    <property type="protein sequence ID" value="OGZ00638.1"/>
    <property type="molecule type" value="Genomic_DNA"/>
</dbReference>
<gene>
    <name evidence="13" type="ORF">A3A43_03215</name>
</gene>
<dbReference type="InterPro" id="IPR023214">
    <property type="entry name" value="HAD_sf"/>
</dbReference>
<dbReference type="GO" id="GO:0006013">
    <property type="term" value="P:mannose metabolic process"/>
    <property type="evidence" value="ECO:0007669"/>
    <property type="project" value="TreeGrafter"/>
</dbReference>
<evidence type="ECO:0000256" key="10">
    <source>
        <dbReference type="PIRSR" id="PIRSR605002-1"/>
    </source>
</evidence>
<dbReference type="GO" id="GO:0046872">
    <property type="term" value="F:metal ion binding"/>
    <property type="evidence" value="ECO:0007669"/>
    <property type="project" value="UniProtKB-KW"/>
</dbReference>
<dbReference type="GO" id="GO:0016791">
    <property type="term" value="F:phosphatase activity"/>
    <property type="evidence" value="ECO:0007669"/>
    <property type="project" value="UniProtKB-ARBA"/>
</dbReference>
<feature type="binding site" evidence="12">
    <location>
        <position position="16"/>
    </location>
    <ligand>
        <name>Mg(2+)</name>
        <dbReference type="ChEBI" id="CHEBI:18420"/>
        <label>1</label>
    </ligand>
</feature>
<evidence type="ECO:0000256" key="11">
    <source>
        <dbReference type="PIRSR" id="PIRSR605002-2"/>
    </source>
</evidence>
<keyword evidence="7 12" id="KW-0479">Metal-binding</keyword>
<feature type="binding site" evidence="12">
    <location>
        <position position="14"/>
    </location>
    <ligand>
        <name>Mg(2+)</name>
        <dbReference type="ChEBI" id="CHEBI:18420"/>
        <label>1</label>
    </ligand>
</feature>
<dbReference type="GO" id="GO:0009298">
    <property type="term" value="P:GDP-mannose biosynthetic process"/>
    <property type="evidence" value="ECO:0007669"/>
    <property type="project" value="UniProtKB-UniPathway"/>
</dbReference>
<dbReference type="Pfam" id="PF03332">
    <property type="entry name" value="PMM"/>
    <property type="match status" value="1"/>
</dbReference>
<dbReference type="InterPro" id="IPR006379">
    <property type="entry name" value="HAD-SF_hydro_IIB"/>
</dbReference>
<comment type="cofactor">
    <cofactor evidence="12">
        <name>Mg(2+)</name>
        <dbReference type="ChEBI" id="CHEBI:18420"/>
    </cofactor>
</comment>
<evidence type="ECO:0000256" key="7">
    <source>
        <dbReference type="ARBA" id="ARBA00022723"/>
    </source>
</evidence>
<comment type="subcellular location">
    <subcellularLocation>
        <location evidence="1">Cytoplasm</location>
    </subcellularLocation>
</comment>
<evidence type="ECO:0000256" key="12">
    <source>
        <dbReference type="PIRSR" id="PIRSR605002-3"/>
    </source>
</evidence>
<comment type="pathway">
    <text evidence="2">Nucleotide-sugar biosynthesis; GDP-alpha-D-mannose biosynthesis; alpha-D-mannose 1-phosphate from D-fructose 6-phosphate: step 2/2.</text>
</comment>
<evidence type="ECO:0000256" key="1">
    <source>
        <dbReference type="ARBA" id="ARBA00004496"/>
    </source>
</evidence>
<dbReference type="InterPro" id="IPR043169">
    <property type="entry name" value="PMM_cap"/>
</dbReference>
<evidence type="ECO:0000256" key="9">
    <source>
        <dbReference type="ARBA" id="ARBA00023235"/>
    </source>
</evidence>
<reference evidence="13 14" key="1">
    <citation type="journal article" date="2016" name="Nat. Commun.">
        <title>Thousands of microbial genomes shed light on interconnected biogeochemical processes in an aquifer system.</title>
        <authorList>
            <person name="Anantharaman K."/>
            <person name="Brown C.T."/>
            <person name="Hug L.A."/>
            <person name="Sharon I."/>
            <person name="Castelle C.J."/>
            <person name="Probst A.J."/>
            <person name="Thomas B.C."/>
            <person name="Singh A."/>
            <person name="Wilkins M.J."/>
            <person name="Karaoz U."/>
            <person name="Brodie E.L."/>
            <person name="Williams K.H."/>
            <person name="Hubbard S.S."/>
            <person name="Banfield J.F."/>
        </authorList>
    </citation>
    <scope>NUCLEOTIDE SEQUENCE [LARGE SCALE GENOMIC DNA]</scope>
</reference>
<comment type="subunit">
    <text evidence="4">Homodimer.</text>
</comment>
<dbReference type="SUPFAM" id="SSF56784">
    <property type="entry name" value="HAD-like"/>
    <property type="match status" value="1"/>
</dbReference>
<feature type="binding site" evidence="11">
    <location>
        <position position="132"/>
    </location>
    <ligand>
        <name>alpha-D-mannose 1-phosphate</name>
        <dbReference type="ChEBI" id="CHEBI:58409"/>
    </ligand>
</feature>
<dbReference type="InterPro" id="IPR036412">
    <property type="entry name" value="HAD-like_sf"/>
</dbReference>
<dbReference type="NCBIfam" id="TIGR01484">
    <property type="entry name" value="HAD-SF-IIB"/>
    <property type="match status" value="1"/>
</dbReference>